<evidence type="ECO:0000256" key="1">
    <source>
        <dbReference type="ARBA" id="ARBA00022801"/>
    </source>
</evidence>
<dbReference type="InterPro" id="IPR001375">
    <property type="entry name" value="Peptidase_S9_cat"/>
</dbReference>
<dbReference type="PANTHER" id="PTHR42776:SF4">
    <property type="entry name" value="ACYLAMINO-ACID-RELEASING ENZYME"/>
    <property type="match status" value="1"/>
</dbReference>
<comment type="caution">
    <text evidence="4">The sequence shown here is derived from an EMBL/GenBank/DDBJ whole genome shotgun (WGS) entry which is preliminary data.</text>
</comment>
<evidence type="ECO:0000256" key="2">
    <source>
        <dbReference type="SAM" id="Phobius"/>
    </source>
</evidence>
<dbReference type="InterPro" id="IPR029058">
    <property type="entry name" value="AB_hydrolase_fold"/>
</dbReference>
<evidence type="ECO:0000259" key="3">
    <source>
        <dbReference type="Pfam" id="PF00326"/>
    </source>
</evidence>
<evidence type="ECO:0000313" key="5">
    <source>
        <dbReference type="Proteomes" id="UP001596003"/>
    </source>
</evidence>
<reference evidence="5" key="1">
    <citation type="journal article" date="2019" name="Int. J. Syst. Evol. Microbiol.">
        <title>The Global Catalogue of Microorganisms (GCM) 10K type strain sequencing project: providing services to taxonomists for standard genome sequencing and annotation.</title>
        <authorList>
            <consortium name="The Broad Institute Genomics Platform"/>
            <consortium name="The Broad Institute Genome Sequencing Center for Infectious Disease"/>
            <person name="Wu L."/>
            <person name="Ma J."/>
        </authorList>
    </citation>
    <scope>NUCLEOTIDE SEQUENCE [LARGE SCALE GENOMIC DNA]</scope>
    <source>
        <strain evidence="5">NBRC 103627</strain>
    </source>
</reference>
<dbReference type="SUPFAM" id="SSF53474">
    <property type="entry name" value="alpha/beta-Hydrolases"/>
    <property type="match status" value="1"/>
</dbReference>
<feature type="transmembrane region" description="Helical" evidence="2">
    <location>
        <begin position="27"/>
        <end position="46"/>
    </location>
</feature>
<keyword evidence="2" id="KW-0472">Membrane</keyword>
<sequence length="885" mass="102224">MKDTSNTATLSASSAEEKEKCTCFWKAAFFLISFFILPLVACPILGQAVQKKQLSEADYKEWGELITDQASPDRKWISFRMQYDGREETLYVRNVESLKTYLFPKVTRAEFTSDNNVLCMDKDKNLIIQNLKSGTKKIYSNVSSMNYSSPAHLLAILQSNSNFLQLINTNDSSVSTLPNVEKFVMSPDKKNIAFTAIHNNVNSVGLLNLMKPSPVEWIIENSPNSFDRLTWDDSSISIAFYGFTKPYCRNSILYFYNSLEGKCFELNPSGQSDFLRENYIDKDGRFPLRISQDAKKVFFSLSTVENRSSALTDVEIWNASDQFIYPLQKFKGNYIENKHLAVWIPEKKTFNSITSSSLPIGTLTGDDQYAIVCNPKDYEPQLDTDGPMDFYTIDLETNQKDKIVEKQSAIIYDLLASPSGKYISYFKDNAWWVYDIRKKTTANVTQKIGVPFSGKVYLNMSNNCFGAAGWSSDDSDFIIYDQYDLWKVKPDGSSFERLTHGREKEIKFRIAVENESDRYDFVYDRVKSKTIDLNQEIILKALGGDKKAGYFKWNKDVNEKAIVYEDLLSDKIYFLKNRDIYIYKEERFDLPPRFVLKEKNKKPKVVYQSNPHHFNFQWSKPKLIYYSNSRGQDLKGILYYPFNYDKNKKYPMIVNIYEYQSNRLHKFYNPTLFQSYGYNPPFLCSKDYFVLSPDIEQENGNIGGSALDCTLTAVKEILKLGIIDEKRIGLMGHSFGGYETNYIVTATDIFACAVSGASISDLSSFYLSIDKNFFKPNATRFQTDEQWRMGKSLFEDTALYLKNSPVHNAAAINTPLLLWTGKEDYHVPWYQSVELHMALRILKKPSKMLLYPNEGHTVEQENNQIDLSKRILEWFDYYLKCSDKI</sequence>
<dbReference type="SUPFAM" id="SSF82171">
    <property type="entry name" value="DPP6 N-terminal domain-like"/>
    <property type="match status" value="1"/>
</dbReference>
<dbReference type="EMBL" id="JBHSFY010000012">
    <property type="protein sequence ID" value="MFC4478966.1"/>
    <property type="molecule type" value="Genomic_DNA"/>
</dbReference>
<keyword evidence="2" id="KW-0812">Transmembrane</keyword>
<organism evidence="4 5">
    <name type="scientific">Flavobacterium chungangensis</name>
    <dbReference type="NCBI Taxonomy" id="2708132"/>
    <lineage>
        <taxon>Bacteria</taxon>
        <taxon>Pseudomonadati</taxon>
        <taxon>Bacteroidota</taxon>
        <taxon>Flavobacteriia</taxon>
        <taxon>Flavobacteriales</taxon>
        <taxon>Flavobacteriaceae</taxon>
        <taxon>Flavobacterium</taxon>
    </lineage>
</organism>
<keyword evidence="5" id="KW-1185">Reference proteome</keyword>
<evidence type="ECO:0000313" key="4">
    <source>
        <dbReference type="EMBL" id="MFC4478966.1"/>
    </source>
</evidence>
<dbReference type="Proteomes" id="UP001596003">
    <property type="component" value="Unassembled WGS sequence"/>
</dbReference>
<proteinExistence type="predicted"/>
<accession>A0ABV8ZFY4</accession>
<gene>
    <name evidence="4" type="ORF">ACFO3N_17960</name>
</gene>
<feature type="domain" description="Peptidase S9 prolyl oligopeptidase catalytic" evidence="3">
    <location>
        <begin position="705"/>
        <end position="880"/>
    </location>
</feature>
<keyword evidence="1" id="KW-0378">Hydrolase</keyword>
<dbReference type="Gene3D" id="3.40.50.1820">
    <property type="entry name" value="alpha/beta hydrolase"/>
    <property type="match status" value="1"/>
</dbReference>
<dbReference type="RefSeq" id="WP_379800021.1">
    <property type="nucleotide sequence ID" value="NZ_JBHSFY010000012.1"/>
</dbReference>
<dbReference type="PANTHER" id="PTHR42776">
    <property type="entry name" value="SERINE PEPTIDASE S9 FAMILY MEMBER"/>
    <property type="match status" value="1"/>
</dbReference>
<name>A0ABV8ZFY4_9FLAO</name>
<keyword evidence="2" id="KW-1133">Transmembrane helix</keyword>
<protein>
    <submittedName>
        <fullName evidence="4">Prolyl oligopeptidase family serine peptidase</fullName>
    </submittedName>
</protein>
<dbReference type="Pfam" id="PF00326">
    <property type="entry name" value="Peptidase_S9"/>
    <property type="match status" value="1"/>
</dbReference>